<dbReference type="EMBL" id="GG698504">
    <property type="protein sequence ID" value="EGD97767.1"/>
    <property type="molecule type" value="Genomic_DNA"/>
</dbReference>
<dbReference type="HOGENOM" id="CLU_2211876_0_0_1"/>
<gene>
    <name evidence="1" type="ORF">TESG_05169</name>
</gene>
<proteinExistence type="predicted"/>
<accession>F2S2G8</accession>
<name>F2S2G8_TRIT1</name>
<protein>
    <submittedName>
        <fullName evidence="1">Uncharacterized protein</fullName>
    </submittedName>
</protein>
<evidence type="ECO:0000313" key="2">
    <source>
        <dbReference type="Proteomes" id="UP000009172"/>
    </source>
</evidence>
<keyword evidence="2" id="KW-1185">Reference proteome</keyword>
<reference evidence="2" key="1">
    <citation type="journal article" date="2012" name="MBio">
        <title>Comparative genome analysis of Trichophyton rubrum and related dermatophytes reveals candidate genes involved in infection.</title>
        <authorList>
            <person name="Martinez D.A."/>
            <person name="Oliver B.G."/>
            <person name="Graeser Y."/>
            <person name="Goldberg J.M."/>
            <person name="Li W."/>
            <person name="Martinez-Rossi N.M."/>
            <person name="Monod M."/>
            <person name="Shelest E."/>
            <person name="Barton R.C."/>
            <person name="Birch E."/>
            <person name="Brakhage A.A."/>
            <person name="Chen Z."/>
            <person name="Gurr S.J."/>
            <person name="Heiman D."/>
            <person name="Heitman J."/>
            <person name="Kosti I."/>
            <person name="Rossi A."/>
            <person name="Saif S."/>
            <person name="Samalova M."/>
            <person name="Saunders C.W."/>
            <person name="Shea T."/>
            <person name="Summerbell R.C."/>
            <person name="Xu J."/>
            <person name="Young S."/>
            <person name="Zeng Q."/>
            <person name="Birren B.W."/>
            <person name="Cuomo C.A."/>
            <person name="White T.C."/>
        </authorList>
    </citation>
    <scope>NUCLEOTIDE SEQUENCE [LARGE SCALE GENOMIC DNA]</scope>
    <source>
        <strain evidence="2">CBS 112818</strain>
    </source>
</reference>
<evidence type="ECO:0000313" key="1">
    <source>
        <dbReference type="EMBL" id="EGD97767.1"/>
    </source>
</evidence>
<sequence length="107" mass="12209">MCEREIGYSRNTKVRRWLVRVSGGLAPCLSISGWDETGRDNEPEHIPMQAFVKGREDRDSIWRFLVLEGRRTCLLSSMNTPDSAIYHGLLASHGADSIWSSEEFPIR</sequence>
<dbReference type="AlphaFoldDB" id="F2S2G8"/>
<organism evidence="1 2">
    <name type="scientific">Trichophyton tonsurans (strain CBS 112818)</name>
    <name type="common">Scalp ringworm fungus</name>
    <dbReference type="NCBI Taxonomy" id="647933"/>
    <lineage>
        <taxon>Eukaryota</taxon>
        <taxon>Fungi</taxon>
        <taxon>Dikarya</taxon>
        <taxon>Ascomycota</taxon>
        <taxon>Pezizomycotina</taxon>
        <taxon>Eurotiomycetes</taxon>
        <taxon>Eurotiomycetidae</taxon>
        <taxon>Onygenales</taxon>
        <taxon>Arthrodermataceae</taxon>
        <taxon>Trichophyton</taxon>
    </lineage>
</organism>
<dbReference type="Proteomes" id="UP000009172">
    <property type="component" value="Unassembled WGS sequence"/>
</dbReference>